<keyword evidence="1" id="KW-1133">Transmembrane helix</keyword>
<evidence type="ECO:0008006" key="4">
    <source>
        <dbReference type="Google" id="ProtNLM"/>
    </source>
</evidence>
<dbReference type="Proteomes" id="UP001595961">
    <property type="component" value="Unassembled WGS sequence"/>
</dbReference>
<keyword evidence="1" id="KW-0812">Transmembrane</keyword>
<organism evidence="2 3">
    <name type="scientific">Dyella halodurans</name>
    <dbReference type="NCBI Taxonomy" id="1920171"/>
    <lineage>
        <taxon>Bacteria</taxon>
        <taxon>Pseudomonadati</taxon>
        <taxon>Pseudomonadota</taxon>
        <taxon>Gammaproteobacteria</taxon>
        <taxon>Lysobacterales</taxon>
        <taxon>Rhodanobacteraceae</taxon>
        <taxon>Dyella</taxon>
    </lineage>
</organism>
<evidence type="ECO:0000256" key="1">
    <source>
        <dbReference type="SAM" id="Phobius"/>
    </source>
</evidence>
<proteinExistence type="predicted"/>
<feature type="transmembrane region" description="Helical" evidence="1">
    <location>
        <begin position="6"/>
        <end position="28"/>
    </location>
</feature>
<evidence type="ECO:0000313" key="2">
    <source>
        <dbReference type="EMBL" id="MFC4526724.1"/>
    </source>
</evidence>
<feature type="transmembrane region" description="Helical" evidence="1">
    <location>
        <begin position="80"/>
        <end position="101"/>
    </location>
</feature>
<name>A0ABV9C153_9GAMM</name>
<keyword evidence="1" id="KW-0472">Membrane</keyword>
<accession>A0ABV9C153</accession>
<gene>
    <name evidence="2" type="ORF">ACFO5W_08750</name>
</gene>
<sequence length="107" mass="11585">MSFTPVIALGIAAALSYWCLMLLAAMAWGRVTKEHPEYGKALYTPAIDQALYRLGPLRWRALFALPVPYDVKSQIIGLRVAAAVNGLLGSAFVLCVFSAIFRAVRGG</sequence>
<dbReference type="EMBL" id="JBHSGA010000016">
    <property type="protein sequence ID" value="MFC4526724.1"/>
    <property type="molecule type" value="Genomic_DNA"/>
</dbReference>
<reference evidence="3" key="1">
    <citation type="journal article" date="2019" name="Int. J. Syst. Evol. Microbiol.">
        <title>The Global Catalogue of Microorganisms (GCM) 10K type strain sequencing project: providing services to taxonomists for standard genome sequencing and annotation.</title>
        <authorList>
            <consortium name="The Broad Institute Genomics Platform"/>
            <consortium name="The Broad Institute Genome Sequencing Center for Infectious Disease"/>
            <person name="Wu L."/>
            <person name="Ma J."/>
        </authorList>
    </citation>
    <scope>NUCLEOTIDE SEQUENCE [LARGE SCALE GENOMIC DNA]</scope>
    <source>
        <strain evidence="3">CCM 4481</strain>
    </source>
</reference>
<keyword evidence="3" id="KW-1185">Reference proteome</keyword>
<evidence type="ECO:0000313" key="3">
    <source>
        <dbReference type="Proteomes" id="UP001595961"/>
    </source>
</evidence>
<protein>
    <recommendedName>
        <fullName evidence="4">YggT family protein</fullName>
    </recommendedName>
</protein>
<comment type="caution">
    <text evidence="2">The sequence shown here is derived from an EMBL/GenBank/DDBJ whole genome shotgun (WGS) entry which is preliminary data.</text>
</comment>
<dbReference type="RefSeq" id="WP_266152471.1">
    <property type="nucleotide sequence ID" value="NZ_CP064028.1"/>
</dbReference>